<dbReference type="OrthoDB" id="5595695at2759"/>
<dbReference type="AlphaFoldDB" id="A0A4S8MLR2"/>
<dbReference type="EMBL" id="ML179062">
    <property type="protein sequence ID" value="THV03830.1"/>
    <property type="molecule type" value="Genomic_DNA"/>
</dbReference>
<reference evidence="2 3" key="1">
    <citation type="journal article" date="2019" name="Nat. Ecol. Evol.">
        <title>Megaphylogeny resolves global patterns of mushroom evolution.</title>
        <authorList>
            <person name="Varga T."/>
            <person name="Krizsan K."/>
            <person name="Foldi C."/>
            <person name="Dima B."/>
            <person name="Sanchez-Garcia M."/>
            <person name="Sanchez-Ramirez S."/>
            <person name="Szollosi G.J."/>
            <person name="Szarkandi J.G."/>
            <person name="Papp V."/>
            <person name="Albert L."/>
            <person name="Andreopoulos W."/>
            <person name="Angelini C."/>
            <person name="Antonin V."/>
            <person name="Barry K.W."/>
            <person name="Bougher N.L."/>
            <person name="Buchanan P."/>
            <person name="Buyck B."/>
            <person name="Bense V."/>
            <person name="Catcheside P."/>
            <person name="Chovatia M."/>
            <person name="Cooper J."/>
            <person name="Damon W."/>
            <person name="Desjardin D."/>
            <person name="Finy P."/>
            <person name="Geml J."/>
            <person name="Haridas S."/>
            <person name="Hughes K."/>
            <person name="Justo A."/>
            <person name="Karasinski D."/>
            <person name="Kautmanova I."/>
            <person name="Kiss B."/>
            <person name="Kocsube S."/>
            <person name="Kotiranta H."/>
            <person name="LaButti K.M."/>
            <person name="Lechner B.E."/>
            <person name="Liimatainen K."/>
            <person name="Lipzen A."/>
            <person name="Lukacs Z."/>
            <person name="Mihaltcheva S."/>
            <person name="Morgado L.N."/>
            <person name="Niskanen T."/>
            <person name="Noordeloos M.E."/>
            <person name="Ohm R.A."/>
            <person name="Ortiz-Santana B."/>
            <person name="Ovrebo C."/>
            <person name="Racz N."/>
            <person name="Riley R."/>
            <person name="Savchenko A."/>
            <person name="Shiryaev A."/>
            <person name="Soop K."/>
            <person name="Spirin V."/>
            <person name="Szebenyi C."/>
            <person name="Tomsovsky M."/>
            <person name="Tulloss R.E."/>
            <person name="Uehling J."/>
            <person name="Grigoriev I.V."/>
            <person name="Vagvolgyi C."/>
            <person name="Papp T."/>
            <person name="Martin F.M."/>
            <person name="Miettinen O."/>
            <person name="Hibbett D.S."/>
            <person name="Nagy L.G."/>
        </authorList>
    </citation>
    <scope>NUCLEOTIDE SEQUENCE [LARGE SCALE GENOMIC DNA]</scope>
    <source>
        <strain evidence="2 3">CBS 962.96</strain>
    </source>
</reference>
<dbReference type="Proteomes" id="UP000297245">
    <property type="component" value="Unassembled WGS sequence"/>
</dbReference>
<feature type="compositionally biased region" description="Acidic residues" evidence="1">
    <location>
        <begin position="665"/>
        <end position="685"/>
    </location>
</feature>
<organism evidence="2 3">
    <name type="scientific">Dendrothele bispora (strain CBS 962.96)</name>
    <dbReference type="NCBI Taxonomy" id="1314807"/>
    <lineage>
        <taxon>Eukaryota</taxon>
        <taxon>Fungi</taxon>
        <taxon>Dikarya</taxon>
        <taxon>Basidiomycota</taxon>
        <taxon>Agaricomycotina</taxon>
        <taxon>Agaricomycetes</taxon>
        <taxon>Agaricomycetidae</taxon>
        <taxon>Agaricales</taxon>
        <taxon>Agaricales incertae sedis</taxon>
        <taxon>Dendrothele</taxon>
    </lineage>
</organism>
<feature type="compositionally biased region" description="Low complexity" evidence="1">
    <location>
        <begin position="686"/>
        <end position="701"/>
    </location>
</feature>
<keyword evidence="3" id="KW-1185">Reference proteome</keyword>
<accession>A0A4S8MLR2</accession>
<protein>
    <recommendedName>
        <fullName evidence="4">F-box domain-containing protein</fullName>
    </recommendedName>
</protein>
<feature type="region of interest" description="Disordered" evidence="1">
    <location>
        <begin position="663"/>
        <end position="711"/>
    </location>
</feature>
<gene>
    <name evidence="2" type="ORF">K435DRAFT_851434</name>
</gene>
<feature type="compositionally biased region" description="Polar residues" evidence="1">
    <location>
        <begin position="484"/>
        <end position="494"/>
    </location>
</feature>
<feature type="region of interest" description="Disordered" evidence="1">
    <location>
        <begin position="472"/>
        <end position="525"/>
    </location>
</feature>
<proteinExistence type="predicted"/>
<evidence type="ECO:0000313" key="2">
    <source>
        <dbReference type="EMBL" id="THV03830.1"/>
    </source>
</evidence>
<sequence>MSPSLQDLPNELLDLVAFHYACSQLHGLPNSLTPLLLISRACNLHLSNSPALYARIFNYKFSSSAVRRRAFSPKSSEYYWQLKEYCSVLGNIKRRLLLPNLFDESDADEPTLRELFFALWTMCLDDDGCNRMQMECAGVYTWVECFVRNHLYVDADNGWPRDNACNSFAMWIMWFLSTKTRILDESEEDRESLIKLVLPFVTVPYRYPSTYAPPHHFHLPLTNSSSHYEQQARSSHAYTIPTPHGPYPIYISPERIWLHVYYERRTPTTIPLVTESAKLLYFSRREVIRFGIAPTLPADRQEFNNRRREALRHEAQVSGNALSSTQLEERVAGEVGVTKEDIEEVNASLLGGALIEADEAHLASRYGRGGGTALVESAPSLSNERGEYIEIDESACLSQRWDNDWWRIRQCGNCWEDGDVEDVSPRASGPMSSPSMTTVYPKMGKVYEPGSLTGLWTGRMLIPTEDRLQALLIPPQPDPDREQGQNGPIQTPSPDSAAGLSEDGQNEDDDANRQPDPTDHINSFPFPPLFSEDYLGPAATVPVFMRLTEYVCYAPNRACPTGGPRAGVDSDQGFSNGYFPIGTEFRPTSDGQGLRVLVPARSAQSGRVEEYIYQVYRRPSSGVAADHTMETNARLEPGRFHDRETCPGCRAREELLSRVRREEAEHLEDEVEEVECDEEEDDDTLDSVSQSTSASTTSSFSYNEELPPHDPHKILPCDGIQDIIVVGETDKRHGMAWNPFKFYGRVRPYDGMVGLLRSPVGFATLLVRLGSLTIFPLPSRFLRLHAFL</sequence>
<name>A0A4S8MLR2_DENBC</name>
<evidence type="ECO:0000313" key="3">
    <source>
        <dbReference type="Proteomes" id="UP000297245"/>
    </source>
</evidence>
<evidence type="ECO:0008006" key="4">
    <source>
        <dbReference type="Google" id="ProtNLM"/>
    </source>
</evidence>
<evidence type="ECO:0000256" key="1">
    <source>
        <dbReference type="SAM" id="MobiDB-lite"/>
    </source>
</evidence>